<name>A0A835CES1_9FABA</name>
<keyword evidence="7 11" id="KW-0812">Transmembrane</keyword>
<dbReference type="AlphaFoldDB" id="A0A835CES1"/>
<feature type="transmembrane region" description="Helical" evidence="11">
    <location>
        <begin position="228"/>
        <end position="251"/>
    </location>
</feature>
<dbReference type="PANTHER" id="PTHR12886:SF0">
    <property type="entry name" value="GPI MANNOSYLTRANSFERASE 1"/>
    <property type="match status" value="1"/>
</dbReference>
<evidence type="ECO:0000256" key="8">
    <source>
        <dbReference type="ARBA" id="ARBA00022824"/>
    </source>
</evidence>
<dbReference type="InterPro" id="IPR007704">
    <property type="entry name" value="PIG-M"/>
</dbReference>
<dbReference type="GO" id="GO:1990529">
    <property type="term" value="C:glycosylphosphatidylinositol-mannosyltransferase I complex"/>
    <property type="evidence" value="ECO:0007669"/>
    <property type="project" value="TreeGrafter"/>
</dbReference>
<feature type="transmembrane region" description="Helical" evidence="11">
    <location>
        <begin position="6"/>
        <end position="24"/>
    </location>
</feature>
<keyword evidence="4 11" id="KW-0337">GPI-anchor biosynthesis</keyword>
<proteinExistence type="inferred from homology"/>
<evidence type="ECO:0000256" key="6">
    <source>
        <dbReference type="ARBA" id="ARBA00022679"/>
    </source>
</evidence>
<reference evidence="12" key="1">
    <citation type="submission" date="2020-09" db="EMBL/GenBank/DDBJ databases">
        <title>Genome-Enabled Discovery of Anthraquinone Biosynthesis in Senna tora.</title>
        <authorList>
            <person name="Kang S.-H."/>
            <person name="Pandey R.P."/>
            <person name="Lee C.-M."/>
            <person name="Sim J.-S."/>
            <person name="Jeong J.-T."/>
            <person name="Choi B.-S."/>
            <person name="Jung M."/>
            <person name="Ginzburg D."/>
            <person name="Zhao K."/>
            <person name="Won S.Y."/>
            <person name="Oh T.-J."/>
            <person name="Yu Y."/>
            <person name="Kim N.-H."/>
            <person name="Lee O.R."/>
            <person name="Lee T.-H."/>
            <person name="Bashyal P."/>
            <person name="Kim T.-S."/>
            <person name="Lee W.-H."/>
            <person name="Kawkins C."/>
            <person name="Kim C.-K."/>
            <person name="Kim J.S."/>
            <person name="Ahn B.O."/>
            <person name="Rhee S.Y."/>
            <person name="Sohng J.K."/>
        </authorList>
    </citation>
    <scope>NUCLEOTIDE SEQUENCE</scope>
    <source>
        <tissue evidence="12">Leaf</tissue>
    </source>
</reference>
<evidence type="ECO:0000256" key="3">
    <source>
        <dbReference type="ARBA" id="ARBA00011071"/>
    </source>
</evidence>
<dbReference type="Pfam" id="PF05007">
    <property type="entry name" value="Mannosyl_trans"/>
    <property type="match status" value="1"/>
</dbReference>
<dbReference type="Proteomes" id="UP000634136">
    <property type="component" value="Unassembled WGS sequence"/>
</dbReference>
<keyword evidence="10 11" id="KW-0472">Membrane</keyword>
<comment type="similarity">
    <text evidence="3 11">Belongs to the PIGM family.</text>
</comment>
<evidence type="ECO:0000256" key="7">
    <source>
        <dbReference type="ARBA" id="ARBA00022692"/>
    </source>
</evidence>
<keyword evidence="5 11" id="KW-0328">Glycosyltransferase</keyword>
<feature type="transmembrane region" description="Helical" evidence="11">
    <location>
        <begin position="390"/>
        <end position="409"/>
    </location>
</feature>
<keyword evidence="8 11" id="KW-0256">Endoplasmic reticulum</keyword>
<evidence type="ECO:0000256" key="2">
    <source>
        <dbReference type="ARBA" id="ARBA00004687"/>
    </source>
</evidence>
<dbReference type="GO" id="GO:0051751">
    <property type="term" value="F:alpha-1,4-mannosyltransferase activity"/>
    <property type="evidence" value="ECO:0007669"/>
    <property type="project" value="InterPro"/>
</dbReference>
<comment type="function">
    <text evidence="11">Catalytic subunit of the glycosylphosphatidylinositol-mannosyltransferase I complex which catalyzes the transfer of the first mannose, via an alpha-1,4 bond from a dolichol-phosphate-mannose (Dol-P-Man) to the glucosaminyl acyl phosphatidylinositol (GlcN-(acyl)PI) intermediate to generate alpha-D-Man-(1-&gt;4)-alpha-D-GlcN-(1-&gt;6)-(1-radyl,2-acyl-sn-glycero-3-phospho)-2-acyl-inositol and participates in the sixth step of the glycosylphosphatidylinositol-anchor biosynthesis.</text>
</comment>
<evidence type="ECO:0000256" key="10">
    <source>
        <dbReference type="ARBA" id="ARBA00023136"/>
    </source>
</evidence>
<comment type="subcellular location">
    <subcellularLocation>
        <location evidence="1 11">Endoplasmic reticulum membrane</location>
        <topology evidence="1 11">Multi-pass membrane protein</topology>
    </subcellularLocation>
</comment>
<dbReference type="GO" id="GO:0005789">
    <property type="term" value="C:endoplasmic reticulum membrane"/>
    <property type="evidence" value="ECO:0007669"/>
    <property type="project" value="UniProtKB-SubCell"/>
</dbReference>
<evidence type="ECO:0000256" key="5">
    <source>
        <dbReference type="ARBA" id="ARBA00022676"/>
    </source>
</evidence>
<protein>
    <recommendedName>
        <fullName evidence="11">GPI mannosyltransferase 1</fullName>
        <ecNumber evidence="11">2.4.1.-</ecNumber>
    </recommendedName>
    <alternativeName>
        <fullName evidence="11">GPI mannosyltransferase I</fullName>
    </alternativeName>
</protein>
<comment type="pathway">
    <text evidence="2 11">Glycolipid biosynthesis; glycosylphosphatidylinositol-anchor biosynthesis.</text>
</comment>
<dbReference type="PANTHER" id="PTHR12886">
    <property type="entry name" value="PIG-M MANNOSYLTRANSFERASE"/>
    <property type="match status" value="1"/>
</dbReference>
<organism evidence="12 13">
    <name type="scientific">Senna tora</name>
    <dbReference type="NCBI Taxonomy" id="362788"/>
    <lineage>
        <taxon>Eukaryota</taxon>
        <taxon>Viridiplantae</taxon>
        <taxon>Streptophyta</taxon>
        <taxon>Embryophyta</taxon>
        <taxon>Tracheophyta</taxon>
        <taxon>Spermatophyta</taxon>
        <taxon>Magnoliopsida</taxon>
        <taxon>eudicotyledons</taxon>
        <taxon>Gunneridae</taxon>
        <taxon>Pentapetalae</taxon>
        <taxon>rosids</taxon>
        <taxon>fabids</taxon>
        <taxon>Fabales</taxon>
        <taxon>Fabaceae</taxon>
        <taxon>Caesalpinioideae</taxon>
        <taxon>Cassia clade</taxon>
        <taxon>Senna</taxon>
    </lineage>
</organism>
<dbReference type="UniPathway" id="UPA00196"/>
<evidence type="ECO:0000256" key="1">
    <source>
        <dbReference type="ARBA" id="ARBA00004477"/>
    </source>
</evidence>
<evidence type="ECO:0000256" key="9">
    <source>
        <dbReference type="ARBA" id="ARBA00022989"/>
    </source>
</evidence>
<dbReference type="OrthoDB" id="1741594at2759"/>
<dbReference type="EMBL" id="JAAIUW010000004">
    <property type="protein sequence ID" value="KAF7836192.1"/>
    <property type="molecule type" value="Genomic_DNA"/>
</dbReference>
<dbReference type="EC" id="2.4.1.-" evidence="11"/>
<accession>A0A835CES1</accession>
<dbReference type="GO" id="GO:0004376">
    <property type="term" value="F:GPI mannosyltransferase activity"/>
    <property type="evidence" value="ECO:0007669"/>
    <property type="project" value="InterPro"/>
</dbReference>
<keyword evidence="13" id="KW-1185">Reference proteome</keyword>
<keyword evidence="6 11" id="KW-0808">Transferase</keyword>
<keyword evidence="9 11" id="KW-1133">Transmembrane helix</keyword>
<evidence type="ECO:0000313" key="12">
    <source>
        <dbReference type="EMBL" id="KAF7836192.1"/>
    </source>
</evidence>
<dbReference type="GO" id="GO:0006506">
    <property type="term" value="P:GPI anchor biosynthetic process"/>
    <property type="evidence" value="ECO:0007669"/>
    <property type="project" value="UniProtKB-UniPathway"/>
</dbReference>
<feature type="transmembrane region" description="Helical" evidence="11">
    <location>
        <begin position="330"/>
        <end position="347"/>
    </location>
</feature>
<feature type="transmembrane region" description="Helical" evidence="11">
    <location>
        <begin position="359"/>
        <end position="378"/>
    </location>
</feature>
<comment type="caution">
    <text evidence="12">The sequence shown here is derived from an EMBL/GenBank/DDBJ whole genome shotgun (WGS) entry which is preliminary data.</text>
</comment>
<gene>
    <name evidence="12" type="ORF">G2W53_011051</name>
</gene>
<evidence type="ECO:0000313" key="13">
    <source>
        <dbReference type="Proteomes" id="UP000634136"/>
    </source>
</evidence>
<evidence type="ECO:0000256" key="11">
    <source>
        <dbReference type="RuleBase" id="RU365064"/>
    </source>
</evidence>
<comment type="caution">
    <text evidence="11">Lacks conserved residue(s) required for the propagation of feature annotation.</text>
</comment>
<evidence type="ECO:0000256" key="4">
    <source>
        <dbReference type="ARBA" id="ARBA00022502"/>
    </source>
</evidence>
<sequence>MPSIDFHSLLIFSVIFRVALILYGEWQDTHLEVRYTDVDYLVFSDAASYMAMGDSPYKRTTYRYSPLLAFLLIPNSIIHRSWGKFLFSASDILVGYFIHYILKQRRVPKNLCNYCVMTWLFNPFTFTIGTRGNCEPIVCALILWIIICLMNGNVVQSAFWYGLIVHFRIYPIIYSIPILLVLDPNFFQSGQKPVLRDWSAVEGEKLKNGNNSCSLYNILKSIFTRDRLMFGLVSGVVFLICTGLFFHLYGWEFLHEALLYHLTRTDPRHNFSIYFYHIYLHYGNDISMVEKLISFLPQFMVQLVLIFSFAQDLPFCLFVQTVAFVAFNKVITAQYFVWFFCLLPLILPWSKMKLKWKGLLCILVWMGAQTHWLLWGYLLEFKGKNVFLQLWAASLLFLAANIFVLVVIIRQHRCASIFRGAEHANSKNVAKLE</sequence>